<gene>
    <name evidence="9" type="ORF">D3H35_10365</name>
</gene>
<evidence type="ECO:0000256" key="6">
    <source>
        <dbReference type="ARBA" id="ARBA00023136"/>
    </source>
</evidence>
<evidence type="ECO:0000256" key="5">
    <source>
        <dbReference type="ARBA" id="ARBA00022989"/>
    </source>
</evidence>
<comment type="similarity">
    <text evidence="7">Belongs to the binding-protein-dependent transport system permease family.</text>
</comment>
<dbReference type="GO" id="GO:0055085">
    <property type="term" value="P:transmembrane transport"/>
    <property type="evidence" value="ECO:0007669"/>
    <property type="project" value="InterPro"/>
</dbReference>
<dbReference type="EMBL" id="QXJM01000032">
    <property type="protein sequence ID" value="RIE03693.1"/>
    <property type="molecule type" value="Genomic_DNA"/>
</dbReference>
<comment type="subcellular location">
    <subcellularLocation>
        <location evidence="1 7">Cell membrane</location>
        <topology evidence="1 7">Multi-pass membrane protein</topology>
    </subcellularLocation>
</comment>
<proteinExistence type="inferred from homology"/>
<feature type="transmembrane region" description="Helical" evidence="7">
    <location>
        <begin position="55"/>
        <end position="76"/>
    </location>
</feature>
<evidence type="ECO:0000313" key="10">
    <source>
        <dbReference type="Proteomes" id="UP000266340"/>
    </source>
</evidence>
<comment type="caution">
    <text evidence="9">The sequence shown here is derived from an EMBL/GenBank/DDBJ whole genome shotgun (WGS) entry which is preliminary data.</text>
</comment>
<dbReference type="Pfam" id="PF00528">
    <property type="entry name" value="BPD_transp_1"/>
    <property type="match status" value="1"/>
</dbReference>
<evidence type="ECO:0000256" key="4">
    <source>
        <dbReference type="ARBA" id="ARBA00022692"/>
    </source>
</evidence>
<keyword evidence="3" id="KW-1003">Cell membrane</keyword>
<sequence>MCNIRSRRRLGCSSPWLALSLSFRLIDFPLNTRLEEFSKEDGAVMTGTNTTSAKAFRLLIGMFLLGAALLCLLPILNLLAISFSDKASTTANEVTFWPIGFNWKAYGLILNNDAFLHSTWIAVKRVAAGIAVNMILIVLSAYPLSLGSKQLKGRTFFVWYFVFTMLFSGGLVPLFIVVNKLHLVDSFWALILPYGVTAFNVIIMMSFFRTLPAALSESAMIDGAGHWTILFRIFAPLSLPALATLTLFSIVYHWNDWFTGLFLLSSNDKWPLQTYLYSQLYVGVDFSKLSPEEAKTIGSISNRSLRAAQIMVTIVPVILIYPFIQRFFIAGLTIGAVKE</sequence>
<keyword evidence="10" id="KW-1185">Reference proteome</keyword>
<feature type="transmembrane region" description="Helical" evidence="7">
    <location>
        <begin position="188"/>
        <end position="208"/>
    </location>
</feature>
<reference evidence="9 10" key="1">
    <citation type="submission" date="2018-09" db="EMBL/GenBank/DDBJ databases">
        <title>Cohnella cavernae sp. nov., isolated from a karst cave.</title>
        <authorList>
            <person name="Zhu H."/>
        </authorList>
    </citation>
    <scope>NUCLEOTIDE SEQUENCE [LARGE SCALE GENOMIC DNA]</scope>
    <source>
        <strain evidence="9 10">K2E09-144</strain>
    </source>
</reference>
<evidence type="ECO:0000256" key="1">
    <source>
        <dbReference type="ARBA" id="ARBA00004651"/>
    </source>
</evidence>
<accession>A0A398CM23</accession>
<evidence type="ECO:0000256" key="2">
    <source>
        <dbReference type="ARBA" id="ARBA00022448"/>
    </source>
</evidence>
<organism evidence="9 10">
    <name type="scientific">Cohnella faecalis</name>
    <dbReference type="NCBI Taxonomy" id="2315694"/>
    <lineage>
        <taxon>Bacteria</taxon>
        <taxon>Bacillati</taxon>
        <taxon>Bacillota</taxon>
        <taxon>Bacilli</taxon>
        <taxon>Bacillales</taxon>
        <taxon>Paenibacillaceae</taxon>
        <taxon>Cohnella</taxon>
    </lineage>
</organism>
<feature type="transmembrane region" description="Helical" evidence="7">
    <location>
        <begin position="126"/>
        <end position="144"/>
    </location>
</feature>
<dbReference type="SUPFAM" id="SSF161098">
    <property type="entry name" value="MetI-like"/>
    <property type="match status" value="1"/>
</dbReference>
<name>A0A398CM23_9BACL</name>
<dbReference type="InterPro" id="IPR000515">
    <property type="entry name" value="MetI-like"/>
</dbReference>
<evidence type="ECO:0000313" key="9">
    <source>
        <dbReference type="EMBL" id="RIE03693.1"/>
    </source>
</evidence>
<dbReference type="AlphaFoldDB" id="A0A398CM23"/>
<dbReference type="Proteomes" id="UP000266340">
    <property type="component" value="Unassembled WGS sequence"/>
</dbReference>
<evidence type="ECO:0000256" key="3">
    <source>
        <dbReference type="ARBA" id="ARBA00022475"/>
    </source>
</evidence>
<evidence type="ECO:0000259" key="8">
    <source>
        <dbReference type="PROSITE" id="PS50928"/>
    </source>
</evidence>
<dbReference type="PANTHER" id="PTHR43744">
    <property type="entry name" value="ABC TRANSPORTER PERMEASE PROTEIN MG189-RELATED-RELATED"/>
    <property type="match status" value="1"/>
</dbReference>
<dbReference type="InterPro" id="IPR035906">
    <property type="entry name" value="MetI-like_sf"/>
</dbReference>
<evidence type="ECO:0000256" key="7">
    <source>
        <dbReference type="RuleBase" id="RU363032"/>
    </source>
</evidence>
<protein>
    <submittedName>
        <fullName evidence="9">Carbohydrate ABC transporter permease</fullName>
    </submittedName>
</protein>
<feature type="transmembrane region" description="Helical" evidence="7">
    <location>
        <begin position="229"/>
        <end position="254"/>
    </location>
</feature>
<dbReference type="CDD" id="cd06261">
    <property type="entry name" value="TM_PBP2"/>
    <property type="match status" value="1"/>
</dbReference>
<keyword evidence="2 7" id="KW-0813">Transport</keyword>
<dbReference type="PANTHER" id="PTHR43744:SF9">
    <property type="entry name" value="POLYGALACTURONAN_RHAMNOGALACTURONAN TRANSPORT SYSTEM PERMEASE PROTEIN YTCP"/>
    <property type="match status" value="1"/>
</dbReference>
<feature type="transmembrane region" description="Helical" evidence="7">
    <location>
        <begin position="156"/>
        <end position="176"/>
    </location>
</feature>
<keyword evidence="5 7" id="KW-1133">Transmembrane helix</keyword>
<keyword evidence="6 7" id="KW-0472">Membrane</keyword>
<dbReference type="GO" id="GO:0005886">
    <property type="term" value="C:plasma membrane"/>
    <property type="evidence" value="ECO:0007669"/>
    <property type="project" value="UniProtKB-SubCell"/>
</dbReference>
<feature type="domain" description="ABC transmembrane type-1" evidence="8">
    <location>
        <begin position="115"/>
        <end position="324"/>
    </location>
</feature>
<dbReference type="PROSITE" id="PS50928">
    <property type="entry name" value="ABC_TM1"/>
    <property type="match status" value="1"/>
</dbReference>
<keyword evidence="4 7" id="KW-0812">Transmembrane</keyword>
<dbReference type="Gene3D" id="1.10.3720.10">
    <property type="entry name" value="MetI-like"/>
    <property type="match status" value="1"/>
</dbReference>
<feature type="transmembrane region" description="Helical" evidence="7">
    <location>
        <begin position="307"/>
        <end position="324"/>
    </location>
</feature>